<feature type="transmembrane region" description="Helical" evidence="6">
    <location>
        <begin position="84"/>
        <end position="105"/>
    </location>
</feature>
<dbReference type="PANTHER" id="PTHR34697">
    <property type="entry name" value="PHOSPHATIDYLGLYCEROL LYSYLTRANSFERASE"/>
    <property type="match status" value="1"/>
</dbReference>
<name>A0A4S3B517_9ENTE</name>
<dbReference type="GO" id="GO:0055091">
    <property type="term" value="P:phospholipid homeostasis"/>
    <property type="evidence" value="ECO:0007669"/>
    <property type="project" value="TreeGrafter"/>
</dbReference>
<dbReference type="GO" id="GO:0005886">
    <property type="term" value="C:plasma membrane"/>
    <property type="evidence" value="ECO:0007669"/>
    <property type="project" value="UniProtKB-SubCell"/>
</dbReference>
<dbReference type="InterPro" id="IPR051211">
    <property type="entry name" value="PG_lysyltransferase"/>
</dbReference>
<keyword evidence="3 6" id="KW-0812">Transmembrane</keyword>
<feature type="transmembrane region" description="Helical" evidence="6">
    <location>
        <begin position="192"/>
        <end position="216"/>
    </location>
</feature>
<dbReference type="AlphaFoldDB" id="A0A4S3B517"/>
<feature type="transmembrane region" description="Helical" evidence="6">
    <location>
        <begin position="333"/>
        <end position="357"/>
    </location>
</feature>
<dbReference type="EMBL" id="SDGV01000018">
    <property type="protein sequence ID" value="THB60713.1"/>
    <property type="molecule type" value="Genomic_DNA"/>
</dbReference>
<evidence type="ECO:0000256" key="5">
    <source>
        <dbReference type="ARBA" id="ARBA00023136"/>
    </source>
</evidence>
<keyword evidence="4 6" id="KW-1133">Transmembrane helix</keyword>
<evidence type="ECO:0000259" key="7">
    <source>
        <dbReference type="Pfam" id="PF09924"/>
    </source>
</evidence>
<feature type="transmembrane region" description="Helical" evidence="6">
    <location>
        <begin position="43"/>
        <end position="64"/>
    </location>
</feature>
<feature type="transmembrane region" description="Helical" evidence="6">
    <location>
        <begin position="162"/>
        <end position="180"/>
    </location>
</feature>
<evidence type="ECO:0000313" key="9">
    <source>
        <dbReference type="Proteomes" id="UP000310506"/>
    </source>
</evidence>
<feature type="transmembrane region" description="Helical" evidence="6">
    <location>
        <begin position="363"/>
        <end position="382"/>
    </location>
</feature>
<keyword evidence="2" id="KW-1003">Cell membrane</keyword>
<evidence type="ECO:0000256" key="6">
    <source>
        <dbReference type="SAM" id="Phobius"/>
    </source>
</evidence>
<feature type="transmembrane region" description="Helical" evidence="6">
    <location>
        <begin position="125"/>
        <end position="150"/>
    </location>
</feature>
<comment type="subcellular location">
    <subcellularLocation>
        <location evidence="1">Cell membrane</location>
        <topology evidence="1">Multi-pass membrane protein</topology>
    </subcellularLocation>
</comment>
<evidence type="ECO:0000256" key="3">
    <source>
        <dbReference type="ARBA" id="ARBA00022692"/>
    </source>
</evidence>
<evidence type="ECO:0000256" key="1">
    <source>
        <dbReference type="ARBA" id="ARBA00004651"/>
    </source>
</evidence>
<comment type="caution">
    <text evidence="8">The sequence shown here is derived from an EMBL/GenBank/DDBJ whole genome shotgun (WGS) entry which is preliminary data.</text>
</comment>
<evidence type="ECO:0000313" key="8">
    <source>
        <dbReference type="EMBL" id="THB60713.1"/>
    </source>
</evidence>
<feature type="transmembrane region" description="Helical" evidence="6">
    <location>
        <begin position="451"/>
        <end position="469"/>
    </location>
</feature>
<keyword evidence="5 6" id="KW-0472">Membrane</keyword>
<feature type="transmembrane region" description="Helical" evidence="6">
    <location>
        <begin position="481"/>
        <end position="499"/>
    </location>
</feature>
<dbReference type="Pfam" id="PF09924">
    <property type="entry name" value="LPG_synthase_C"/>
    <property type="match status" value="1"/>
</dbReference>
<dbReference type="InterPro" id="IPR016181">
    <property type="entry name" value="Acyl_CoA_acyltransferase"/>
</dbReference>
<dbReference type="RefSeq" id="WP_136137338.1">
    <property type="nucleotide sequence ID" value="NZ_SDGV01000018.1"/>
</dbReference>
<evidence type="ECO:0000256" key="2">
    <source>
        <dbReference type="ARBA" id="ARBA00022475"/>
    </source>
</evidence>
<reference evidence="8 9" key="1">
    <citation type="submission" date="2019-01" db="EMBL/GenBank/DDBJ databases">
        <title>Vagococcus silagei sp. nov. isolated from brewer's grain.</title>
        <authorList>
            <person name="Guu J.-R."/>
        </authorList>
    </citation>
    <scope>NUCLEOTIDE SEQUENCE [LARGE SCALE GENOMIC DNA]</scope>
    <source>
        <strain evidence="8 9">2B-2</strain>
    </source>
</reference>
<protein>
    <submittedName>
        <fullName evidence="8">Lysylphosphatidylglycerol synthetase family protein</fullName>
    </submittedName>
</protein>
<dbReference type="OrthoDB" id="145485at2"/>
<dbReference type="InterPro" id="IPR024320">
    <property type="entry name" value="LPG_synthase_C"/>
</dbReference>
<keyword evidence="9" id="KW-1185">Reference proteome</keyword>
<sequence>MKKFIKFIVAFSIFLLSAWKLKSELSAINFKDVFQIVENRSLASIATLILVSFLGVWILSLYDVVLIRSQKLKVPILKTMKMSWIINSLNTLIGFGGVIGSTIRYNYFQGFTETDEEKSILKKNISLLLLSMLTGIGVLSFLVVANVFSADYLLAKKPILKVGLYILAGLLPIFLAITTIKAPVPTDRWVTFKYTCVSVIDYMFVGLVMFLSLRFVDVNVDFWQMESVFIIAAIAGLISMVPGGLGAFDVVFLLGMTHQFGLERGPVLLALVFYRLTYYILPFFLGLILSISEMQLILKEKLNEKDNVIIFTKEFGTIFIDVTKRRVQKMIQWIMVSVFVIGSFFLTQDAMVGLFSIGPEDNSYRLVFFNVMYVLATFYMIPNYVGLFYKSKEAFRNLLILIVIGVLCQIVLFDHLYFVEGFIISGIFVSVLFLSRKNFTTYLTIRYRREKVVWGLTFFMVYLIHLIIIETSAEYDPQMVRAFYISFVLISLVWFLYLWGNRYRLRHKYTFATLADENKMSGKREDFEELLINYAGSNLANLGFLPSNAVLVDQDLEVGLIYLECSYYILVLGDPIGKVENFFPFFKEVHDYATKVGKEIIVYQTTTENIHIYTELNYSLFNLGEEAEVDVQAFKITGNKGKVFRQLLNKQTNEELSFQIEPATHDLIEELRPISDVWLSGRKEMSFSLGNFNETYLMKQDIATIRTKEGRAIAFASLMPAYIDGKMSVDLIRWEEHDAIPMMDLLYLNLILWAQEEKYVVFNLGMAPLSSSFEKTNTFLTTIITSVYQNSSSLYSFKGLRNYKSKFKPNWYPRYLVYPKRLLISQAFIQSYKAIHPKNQNTEDKKILI</sequence>
<feature type="transmembrane region" description="Helical" evidence="6">
    <location>
        <begin position="267"/>
        <end position="291"/>
    </location>
</feature>
<dbReference type="PANTHER" id="PTHR34697:SF2">
    <property type="entry name" value="PHOSPHATIDYLGLYCEROL LYSYLTRANSFERASE"/>
    <property type="match status" value="1"/>
</dbReference>
<proteinExistence type="predicted"/>
<feature type="transmembrane region" description="Helical" evidence="6">
    <location>
        <begin position="418"/>
        <end position="439"/>
    </location>
</feature>
<evidence type="ECO:0000256" key="4">
    <source>
        <dbReference type="ARBA" id="ARBA00022989"/>
    </source>
</evidence>
<feature type="domain" description="Phosphatidylglycerol lysyltransferase C-terminal" evidence="7">
    <location>
        <begin position="535"/>
        <end position="818"/>
    </location>
</feature>
<organism evidence="8 9">
    <name type="scientific">Vagococcus silagei</name>
    <dbReference type="NCBI Taxonomy" id="2508885"/>
    <lineage>
        <taxon>Bacteria</taxon>
        <taxon>Bacillati</taxon>
        <taxon>Bacillota</taxon>
        <taxon>Bacilli</taxon>
        <taxon>Lactobacillales</taxon>
        <taxon>Enterococcaceae</taxon>
        <taxon>Vagococcus</taxon>
    </lineage>
</organism>
<feature type="transmembrane region" description="Helical" evidence="6">
    <location>
        <begin position="228"/>
        <end position="255"/>
    </location>
</feature>
<dbReference type="SUPFAM" id="SSF55729">
    <property type="entry name" value="Acyl-CoA N-acyltransferases (Nat)"/>
    <property type="match status" value="1"/>
</dbReference>
<accession>A0A4S3B517</accession>
<feature type="transmembrane region" description="Helical" evidence="6">
    <location>
        <begin position="394"/>
        <end position="412"/>
    </location>
</feature>
<dbReference type="GO" id="GO:0016755">
    <property type="term" value="F:aminoacyltransferase activity"/>
    <property type="evidence" value="ECO:0007669"/>
    <property type="project" value="TreeGrafter"/>
</dbReference>
<gene>
    <name evidence="8" type="ORF">ESZ54_08975</name>
</gene>
<dbReference type="Proteomes" id="UP000310506">
    <property type="component" value="Unassembled WGS sequence"/>
</dbReference>